<keyword evidence="11" id="KW-1185">Reference proteome</keyword>
<feature type="transmembrane region" description="Helical" evidence="9">
    <location>
        <begin position="45"/>
        <end position="63"/>
    </location>
</feature>
<evidence type="ECO:0000256" key="7">
    <source>
        <dbReference type="ARBA" id="ARBA00023065"/>
    </source>
</evidence>
<evidence type="ECO:0000256" key="8">
    <source>
        <dbReference type="ARBA" id="ARBA00023136"/>
    </source>
</evidence>
<dbReference type="GO" id="GO:0008324">
    <property type="term" value="F:monoatomic cation transmembrane transporter activity"/>
    <property type="evidence" value="ECO:0007669"/>
    <property type="project" value="InterPro"/>
</dbReference>
<dbReference type="PANTHER" id="PTHR32024">
    <property type="entry name" value="TRK SYSTEM POTASSIUM UPTAKE PROTEIN TRKG-RELATED"/>
    <property type="match status" value="1"/>
</dbReference>
<dbReference type="AlphaFoldDB" id="A0A0C7P483"/>
<dbReference type="STRING" id="1006576.DTL3_1380"/>
<keyword evidence="3" id="KW-0813">Transport</keyword>
<evidence type="ECO:0000313" key="11">
    <source>
        <dbReference type="Proteomes" id="UP000032809"/>
    </source>
</evidence>
<sequence length="516" mass="57751">MSSYREFLILRYKAIFRNVGNITIGLSLLILAISFFALINDGNKLFFSFFIPAILTFLTGLFFRIISRGERKKELSIHDATVTVFLVWSLAIFLSSLPFIFANYLNFTQAIFESTSGWTGTGLSMFLDVEILPKSILLWRSVTQYVGGAGFAIITVIIAGSVGAGIYQAEGRSDNLVPNLRESAKIILRIYIIWAIIGTILLMTIGKLPFFDSFNHTLTALATGGFSTKNLSIGAYNSLSVEIIIMILMIMGATGFGIHYAAILMVKNFFRYRKELKKGVLTKLEFKEKIRSEPFLKNPEPRLMFVILLIFSTLLFLFSLLQMYGIKEGIINSIFQSISSLTGTGFSTVSFINWNSFGLLILTLLMIFGGMMDSTSSGLKLYRIYIAFELVLNQIKSFFKPSGTTFYLEVYKGISRKKIDVDAIKNVIVVFTAYFVTYFVGVFVLLGYGYSLPNVLFELASTVSNVGLSVGITGPQAPLGVLWTEIIVMYLGRLEFFVIINSCIKIIRDLREVTTF</sequence>
<dbReference type="KEGG" id="dtn:DTL3_1380"/>
<gene>
    <name evidence="10" type="primary">trkG</name>
    <name evidence="10" type="ORF">DTL3_1380</name>
</gene>
<keyword evidence="6 9" id="KW-1133">Transmembrane helix</keyword>
<reference evidence="11" key="1">
    <citation type="submission" date="2014-11" db="EMBL/GenBank/DDBJ databases">
        <authorList>
            <person name="Wibberg D."/>
        </authorList>
    </citation>
    <scope>NUCLEOTIDE SEQUENCE [LARGE SCALE GENOMIC DNA]</scope>
    <source>
        <strain evidence="11">L3</strain>
    </source>
</reference>
<feature type="transmembrane region" description="Helical" evidence="9">
    <location>
        <begin position="84"/>
        <end position="105"/>
    </location>
</feature>
<keyword evidence="7" id="KW-0406">Ion transport</keyword>
<dbReference type="EMBL" id="LN824141">
    <property type="protein sequence ID" value="CEP78674.1"/>
    <property type="molecule type" value="Genomic_DNA"/>
</dbReference>
<evidence type="ECO:0000256" key="2">
    <source>
        <dbReference type="ARBA" id="ARBA00009137"/>
    </source>
</evidence>
<dbReference type="HOGENOM" id="CLU_030708_3_0_0"/>
<dbReference type="GO" id="GO:0005886">
    <property type="term" value="C:plasma membrane"/>
    <property type="evidence" value="ECO:0007669"/>
    <property type="project" value="UniProtKB-SubCell"/>
</dbReference>
<evidence type="ECO:0000256" key="3">
    <source>
        <dbReference type="ARBA" id="ARBA00022448"/>
    </source>
</evidence>
<feature type="transmembrane region" description="Helical" evidence="9">
    <location>
        <begin position="487"/>
        <end position="507"/>
    </location>
</feature>
<evidence type="ECO:0000313" key="10">
    <source>
        <dbReference type="EMBL" id="CEP78674.1"/>
    </source>
</evidence>
<dbReference type="GO" id="GO:0030001">
    <property type="term" value="P:metal ion transport"/>
    <property type="evidence" value="ECO:0007669"/>
    <property type="project" value="UniProtKB-ARBA"/>
</dbReference>
<dbReference type="OrthoDB" id="9810952at2"/>
<organism evidence="10 11">
    <name type="scientific">Defluviitoga tunisiensis</name>
    <dbReference type="NCBI Taxonomy" id="1006576"/>
    <lineage>
        <taxon>Bacteria</taxon>
        <taxon>Thermotogati</taxon>
        <taxon>Thermotogota</taxon>
        <taxon>Thermotogae</taxon>
        <taxon>Petrotogales</taxon>
        <taxon>Petrotogaceae</taxon>
        <taxon>Defluviitoga</taxon>
    </lineage>
</organism>
<evidence type="ECO:0000256" key="5">
    <source>
        <dbReference type="ARBA" id="ARBA00022692"/>
    </source>
</evidence>
<feature type="transmembrane region" description="Helical" evidence="9">
    <location>
        <begin position="303"/>
        <end position="326"/>
    </location>
</feature>
<feature type="transmembrane region" description="Helical" evidence="9">
    <location>
        <begin position="346"/>
        <end position="368"/>
    </location>
</feature>
<feature type="transmembrane region" description="Helical" evidence="9">
    <location>
        <begin position="186"/>
        <end position="205"/>
    </location>
</feature>
<keyword evidence="8 9" id="KW-0472">Membrane</keyword>
<dbReference type="RefSeq" id="WP_052670422.1">
    <property type="nucleotide sequence ID" value="NZ_LN824141.1"/>
</dbReference>
<dbReference type="Proteomes" id="UP000032809">
    <property type="component" value="Chromosome I"/>
</dbReference>
<name>A0A0C7P483_DEFTU</name>
<accession>A0A0C7P483</accession>
<feature type="transmembrane region" description="Helical" evidence="9">
    <location>
        <begin position="145"/>
        <end position="166"/>
    </location>
</feature>
<dbReference type="PANTHER" id="PTHR32024:SF2">
    <property type="entry name" value="TRK SYSTEM POTASSIUM UPTAKE PROTEIN TRKG-RELATED"/>
    <property type="match status" value="1"/>
</dbReference>
<evidence type="ECO:0000256" key="1">
    <source>
        <dbReference type="ARBA" id="ARBA00004651"/>
    </source>
</evidence>
<dbReference type="Pfam" id="PF02386">
    <property type="entry name" value="TrkH"/>
    <property type="match status" value="1"/>
</dbReference>
<dbReference type="PATRIC" id="fig|1006576.9.peg.1377"/>
<feature type="transmembrane region" description="Helical" evidence="9">
    <location>
        <begin position="21"/>
        <end position="39"/>
    </location>
</feature>
<keyword evidence="5 9" id="KW-0812">Transmembrane</keyword>
<feature type="transmembrane region" description="Helical" evidence="9">
    <location>
        <begin position="243"/>
        <end position="266"/>
    </location>
</feature>
<comment type="subcellular location">
    <subcellularLocation>
        <location evidence="1">Cell membrane</location>
        <topology evidence="1">Multi-pass membrane protein</topology>
    </subcellularLocation>
</comment>
<comment type="similarity">
    <text evidence="2">Belongs to the TrkH potassium transport family.</text>
</comment>
<keyword evidence="4" id="KW-1003">Cell membrane</keyword>
<evidence type="ECO:0000256" key="4">
    <source>
        <dbReference type="ARBA" id="ARBA00022475"/>
    </source>
</evidence>
<proteinExistence type="inferred from homology"/>
<evidence type="ECO:0000256" key="9">
    <source>
        <dbReference type="SAM" id="Phobius"/>
    </source>
</evidence>
<protein>
    <submittedName>
        <fullName evidence="10">Potassium uptake protein</fullName>
    </submittedName>
</protein>
<evidence type="ECO:0000256" key="6">
    <source>
        <dbReference type="ARBA" id="ARBA00022989"/>
    </source>
</evidence>
<dbReference type="InterPro" id="IPR003445">
    <property type="entry name" value="Cat_transpt"/>
</dbReference>
<feature type="transmembrane region" description="Helical" evidence="9">
    <location>
        <begin position="426"/>
        <end position="450"/>
    </location>
</feature>